<sequence>MVALAWRTSRGRIALALGLTVLAGVSWPLVALALRGAVDAFVARDGSAALTAGVLVAVSVIGALVLQHFAYVPYAEVAELATLSLEAELVELTNGSAGLAHHERAEHADRIALLRRELPQFGEGVIGLMTALSLVVTMAITSVLLAALSPWLLLLPVAAVPPVVAGQFAQRRVDRAKRAAAEDTRLCEHLFRLSTQAGPVKELQLHNLQGEIRRRHVRHWAGAGRVLLKGEASAAALIAASQVAFAAAYVVAVLLVLRQAVAGDSGVGDVVLVLTLAAQVHQQVSAGVELLQRFGRTSATMTGLRWLRELIRAQEPVGADAAPPERIRRGITLSGVSFTYPGTREPVLTGVDLELPAGSVVAVVGENGAGKTTLAKLLCRFYDATEGTIAVDGVDLARIAPRAWRRRVTAAFQDFVRFELTARHAVGVGDLPRVDDDPAVLAALGRARADDLLDRLDDGLATQLGKTWTEGTELSGGQWQKVALGRAMMREQPLLLVLDEPTSALDAQAEQRLFERYAANARRVAAATGGITLLVSHRFSTVRMADLILVVADGRITEAGGHDDLIRSGGLYAQLYAMQAATYARAASIPRPLPEKALPSLEK</sequence>
<dbReference type="EMBL" id="CP034550">
    <property type="protein sequence ID" value="QFZ24291.1"/>
    <property type="molecule type" value="Genomic_DNA"/>
</dbReference>
<dbReference type="Gene3D" id="1.20.1560.10">
    <property type="entry name" value="ABC transporter type 1, transmembrane domain"/>
    <property type="match status" value="1"/>
</dbReference>
<evidence type="ECO:0000256" key="4">
    <source>
        <dbReference type="ARBA" id="ARBA00022840"/>
    </source>
</evidence>
<feature type="domain" description="ABC transmembrane type-1" evidence="9">
    <location>
        <begin position="14"/>
        <end position="296"/>
    </location>
</feature>
<dbReference type="GO" id="GO:0005524">
    <property type="term" value="F:ATP binding"/>
    <property type="evidence" value="ECO:0007669"/>
    <property type="project" value="UniProtKB-KW"/>
</dbReference>
<evidence type="ECO:0000256" key="3">
    <source>
        <dbReference type="ARBA" id="ARBA00022741"/>
    </source>
</evidence>
<protein>
    <submittedName>
        <fullName evidence="10">ABC transporter ATP-binding protein</fullName>
    </submittedName>
</protein>
<name>A0A5Q0HDN8_SACSY</name>
<dbReference type="PROSITE" id="PS00211">
    <property type="entry name" value="ABC_TRANSPORTER_1"/>
    <property type="match status" value="1"/>
</dbReference>
<dbReference type="InterPro" id="IPR017871">
    <property type="entry name" value="ABC_transporter-like_CS"/>
</dbReference>
<evidence type="ECO:0000259" key="9">
    <source>
        <dbReference type="PROSITE" id="PS50929"/>
    </source>
</evidence>
<dbReference type="InterPro" id="IPR011527">
    <property type="entry name" value="ABC1_TM_dom"/>
</dbReference>
<keyword evidence="6 7" id="KW-0472">Membrane</keyword>
<evidence type="ECO:0000256" key="5">
    <source>
        <dbReference type="ARBA" id="ARBA00022989"/>
    </source>
</evidence>
<gene>
    <name evidence="10" type="ORF">EKG83_16860</name>
</gene>
<accession>A0A5Q0HDN8</accession>
<reference evidence="11" key="1">
    <citation type="journal article" date="2021" name="Curr. Microbiol.">
        <title>Complete genome of nocamycin-producing strain Saccharothrix syringae NRRL B-16468 reveals the biosynthetic potential for secondary metabolites.</title>
        <authorList>
            <person name="Mo X."/>
            <person name="Yang S."/>
        </authorList>
    </citation>
    <scope>NUCLEOTIDE SEQUENCE [LARGE SCALE GENOMIC DNA]</scope>
    <source>
        <strain evidence="11">ATCC 51364 / DSM 43886 / JCM 6844 / KCTC 9398 / NBRC 14523 / NRRL B-16468 / INA 2240</strain>
    </source>
</reference>
<keyword evidence="4 10" id="KW-0067">ATP-binding</keyword>
<evidence type="ECO:0000313" key="11">
    <source>
        <dbReference type="Proteomes" id="UP000325787"/>
    </source>
</evidence>
<dbReference type="SMART" id="SM00382">
    <property type="entry name" value="AAA"/>
    <property type="match status" value="1"/>
</dbReference>
<dbReference type="SUPFAM" id="SSF90123">
    <property type="entry name" value="ABC transporter transmembrane region"/>
    <property type="match status" value="1"/>
</dbReference>
<dbReference type="Gene3D" id="3.40.50.300">
    <property type="entry name" value="P-loop containing nucleotide triphosphate hydrolases"/>
    <property type="match status" value="1"/>
</dbReference>
<dbReference type="GO" id="GO:0005886">
    <property type="term" value="C:plasma membrane"/>
    <property type="evidence" value="ECO:0007669"/>
    <property type="project" value="UniProtKB-SubCell"/>
</dbReference>
<dbReference type="OrthoDB" id="9806127at2"/>
<dbReference type="GO" id="GO:0016887">
    <property type="term" value="F:ATP hydrolysis activity"/>
    <property type="evidence" value="ECO:0007669"/>
    <property type="project" value="InterPro"/>
</dbReference>
<evidence type="ECO:0000259" key="8">
    <source>
        <dbReference type="PROSITE" id="PS50893"/>
    </source>
</evidence>
<feature type="transmembrane region" description="Helical" evidence="7">
    <location>
        <begin position="47"/>
        <end position="66"/>
    </location>
</feature>
<keyword evidence="11" id="KW-1185">Reference proteome</keyword>
<dbReference type="InterPro" id="IPR003593">
    <property type="entry name" value="AAA+_ATPase"/>
</dbReference>
<feature type="transmembrane region" description="Helical" evidence="7">
    <location>
        <begin position="151"/>
        <end position="169"/>
    </location>
</feature>
<comment type="subcellular location">
    <subcellularLocation>
        <location evidence="1">Cell membrane</location>
        <topology evidence="1">Multi-pass membrane protein</topology>
    </subcellularLocation>
</comment>
<proteinExistence type="predicted"/>
<keyword evidence="5 7" id="KW-1133">Transmembrane helix</keyword>
<evidence type="ECO:0000256" key="7">
    <source>
        <dbReference type="SAM" id="Phobius"/>
    </source>
</evidence>
<evidence type="ECO:0000256" key="6">
    <source>
        <dbReference type="ARBA" id="ARBA00023136"/>
    </source>
</evidence>
<feature type="transmembrane region" description="Helical" evidence="7">
    <location>
        <begin position="125"/>
        <end position="145"/>
    </location>
</feature>
<organism evidence="10 11">
    <name type="scientific">Saccharothrix syringae</name>
    <name type="common">Nocardiopsis syringae</name>
    <dbReference type="NCBI Taxonomy" id="103733"/>
    <lineage>
        <taxon>Bacteria</taxon>
        <taxon>Bacillati</taxon>
        <taxon>Actinomycetota</taxon>
        <taxon>Actinomycetes</taxon>
        <taxon>Pseudonocardiales</taxon>
        <taxon>Pseudonocardiaceae</taxon>
        <taxon>Saccharothrix</taxon>
    </lineage>
</organism>
<dbReference type="CDD" id="cd03228">
    <property type="entry name" value="ABCC_MRP_Like"/>
    <property type="match status" value="1"/>
</dbReference>
<dbReference type="Pfam" id="PF00005">
    <property type="entry name" value="ABC_tran"/>
    <property type="match status" value="1"/>
</dbReference>
<dbReference type="PROSITE" id="PS50893">
    <property type="entry name" value="ABC_TRANSPORTER_2"/>
    <property type="match status" value="1"/>
</dbReference>
<dbReference type="KEGG" id="ssyi:EKG83_16860"/>
<dbReference type="InterPro" id="IPR027417">
    <property type="entry name" value="P-loop_NTPase"/>
</dbReference>
<dbReference type="PROSITE" id="PS50929">
    <property type="entry name" value="ABC_TM1F"/>
    <property type="match status" value="1"/>
</dbReference>
<dbReference type="PANTHER" id="PTHR43394:SF1">
    <property type="entry name" value="ATP-BINDING CASSETTE SUB-FAMILY B MEMBER 10, MITOCHONDRIAL"/>
    <property type="match status" value="1"/>
</dbReference>
<dbReference type="GO" id="GO:0015421">
    <property type="term" value="F:ABC-type oligopeptide transporter activity"/>
    <property type="evidence" value="ECO:0007669"/>
    <property type="project" value="TreeGrafter"/>
</dbReference>
<evidence type="ECO:0000313" key="10">
    <source>
        <dbReference type="EMBL" id="QFZ24291.1"/>
    </source>
</evidence>
<feature type="transmembrane region" description="Helical" evidence="7">
    <location>
        <begin position="234"/>
        <end position="257"/>
    </location>
</feature>
<dbReference type="InterPro" id="IPR039421">
    <property type="entry name" value="Type_1_exporter"/>
</dbReference>
<dbReference type="AlphaFoldDB" id="A0A5Q0HDN8"/>
<feature type="domain" description="ABC transporter" evidence="8">
    <location>
        <begin position="331"/>
        <end position="578"/>
    </location>
</feature>
<dbReference type="PANTHER" id="PTHR43394">
    <property type="entry name" value="ATP-DEPENDENT PERMEASE MDL1, MITOCHONDRIAL"/>
    <property type="match status" value="1"/>
</dbReference>
<dbReference type="Proteomes" id="UP000325787">
    <property type="component" value="Chromosome"/>
</dbReference>
<dbReference type="InterPro" id="IPR036640">
    <property type="entry name" value="ABC1_TM_sf"/>
</dbReference>
<evidence type="ECO:0000256" key="2">
    <source>
        <dbReference type="ARBA" id="ARBA00022692"/>
    </source>
</evidence>
<dbReference type="SUPFAM" id="SSF52540">
    <property type="entry name" value="P-loop containing nucleoside triphosphate hydrolases"/>
    <property type="match status" value="1"/>
</dbReference>
<keyword evidence="3" id="KW-0547">Nucleotide-binding</keyword>
<keyword evidence="2 7" id="KW-0812">Transmembrane</keyword>
<dbReference type="InterPro" id="IPR003439">
    <property type="entry name" value="ABC_transporter-like_ATP-bd"/>
</dbReference>
<evidence type="ECO:0000256" key="1">
    <source>
        <dbReference type="ARBA" id="ARBA00004651"/>
    </source>
</evidence>